<dbReference type="KEGG" id="fli:Fleli_1034"/>
<sequence precursor="true">MITISTCISFTIINKPNKIERMKINRLFLMLVALFVCQTLVAQRNVLDAYKELQKYDKNLDYYKLFKKGNDWKTTSNADYEMSATVDFKNGYIEIDDDGTGGGTVNVQVVLFRTIDKRELIGVTTHRIFDGDFAGATYDFWKSTDSGWKNVTKEVLPTNFNYTNFCTQKIANVDAGFEKDINYRILLPQHGTTAKLYLSDALMMKQSDCERNNIDKSECELVELLQNNSYEYVELIWDKDNTRFKLGKGIENKQ</sequence>
<dbReference type="AlphaFoldDB" id="I4AHP4"/>
<evidence type="ECO:0000313" key="1">
    <source>
        <dbReference type="EMBL" id="AFM03479.1"/>
    </source>
</evidence>
<dbReference type="Proteomes" id="UP000006054">
    <property type="component" value="Chromosome"/>
</dbReference>
<reference evidence="2" key="1">
    <citation type="submission" date="2012-06" db="EMBL/GenBank/DDBJ databases">
        <title>The complete genome of Flexibacter litoralis DSM 6794.</title>
        <authorList>
            <person name="Lucas S."/>
            <person name="Copeland A."/>
            <person name="Lapidus A."/>
            <person name="Glavina del Rio T."/>
            <person name="Dalin E."/>
            <person name="Tice H."/>
            <person name="Bruce D."/>
            <person name="Goodwin L."/>
            <person name="Pitluck S."/>
            <person name="Peters L."/>
            <person name="Ovchinnikova G."/>
            <person name="Lu M."/>
            <person name="Kyrpides N."/>
            <person name="Mavromatis K."/>
            <person name="Ivanova N."/>
            <person name="Brettin T."/>
            <person name="Detter J.C."/>
            <person name="Han C."/>
            <person name="Larimer F."/>
            <person name="Land M."/>
            <person name="Hauser L."/>
            <person name="Markowitz V."/>
            <person name="Cheng J.-F."/>
            <person name="Hugenholtz P."/>
            <person name="Woyke T."/>
            <person name="Wu D."/>
            <person name="Spring S."/>
            <person name="Lang E."/>
            <person name="Kopitz M."/>
            <person name="Brambilla E."/>
            <person name="Klenk H.-P."/>
            <person name="Eisen J.A."/>
        </authorList>
    </citation>
    <scope>NUCLEOTIDE SEQUENCE [LARGE SCALE GENOMIC DNA]</scope>
    <source>
        <strain evidence="2">ATCC 23117 / DSM 6794 / NBRC 15988 / NCIMB 1366 / Sio-4</strain>
    </source>
</reference>
<protein>
    <submittedName>
        <fullName evidence="1">Uncharacterized protein</fullName>
    </submittedName>
</protein>
<keyword evidence="2" id="KW-1185">Reference proteome</keyword>
<proteinExistence type="predicted"/>
<organism evidence="1 2">
    <name type="scientific">Bernardetia litoralis (strain ATCC 23117 / DSM 6794 / NBRC 15988 / NCIMB 1366 / Fx l1 / Sio-4)</name>
    <name type="common">Flexibacter litoralis</name>
    <dbReference type="NCBI Taxonomy" id="880071"/>
    <lineage>
        <taxon>Bacteria</taxon>
        <taxon>Pseudomonadati</taxon>
        <taxon>Bacteroidota</taxon>
        <taxon>Cytophagia</taxon>
        <taxon>Cytophagales</taxon>
        <taxon>Bernardetiaceae</taxon>
        <taxon>Bernardetia</taxon>
    </lineage>
</organism>
<gene>
    <name evidence="1" type="ordered locus">Fleli_1034</name>
</gene>
<dbReference type="HOGENOM" id="CLU_1093043_0_0_10"/>
<accession>I4AHP4</accession>
<dbReference type="EMBL" id="CP003345">
    <property type="protein sequence ID" value="AFM03479.1"/>
    <property type="molecule type" value="Genomic_DNA"/>
</dbReference>
<evidence type="ECO:0000313" key="2">
    <source>
        <dbReference type="Proteomes" id="UP000006054"/>
    </source>
</evidence>
<name>I4AHP4_BERLS</name>
<dbReference type="eggNOG" id="ENOG5033N1Z">
    <property type="taxonomic scope" value="Bacteria"/>
</dbReference>